<sequence length="114" mass="13181">MEYLAQFGMDKIAAYENSLMQYAQQQLTKVKSLTLYGNEARQGVIAFNLGKHHAYDVGTFLDNYGIAIRTGHHCAMPIMDYYQVPAMCRASLGLYNNKRILMHWLMRCYALKNY</sequence>
<dbReference type="SUPFAM" id="SSF53383">
    <property type="entry name" value="PLP-dependent transferases"/>
    <property type="match status" value="1"/>
</dbReference>
<dbReference type="Pfam" id="PF00266">
    <property type="entry name" value="Aminotran_5"/>
    <property type="match status" value="1"/>
</dbReference>
<dbReference type="InterPro" id="IPR000192">
    <property type="entry name" value="Aminotrans_V_dom"/>
</dbReference>
<dbReference type="Proteomes" id="UP000254191">
    <property type="component" value="Unassembled WGS sequence"/>
</dbReference>
<dbReference type="InterPro" id="IPR015424">
    <property type="entry name" value="PyrdxlP-dep_Trfase"/>
</dbReference>
<keyword evidence="3" id="KW-0456">Lyase</keyword>
<gene>
    <name evidence="3" type="primary">sufS_3</name>
    <name evidence="3" type="ORF">NCTC11938_04775</name>
</gene>
<evidence type="ECO:0000313" key="4">
    <source>
        <dbReference type="Proteomes" id="UP000254191"/>
    </source>
</evidence>
<dbReference type="PANTHER" id="PTHR43586:SF25">
    <property type="entry name" value="CYSTEINE DESULFURASE"/>
    <property type="match status" value="1"/>
</dbReference>
<reference evidence="3 4" key="1">
    <citation type="submission" date="2018-06" db="EMBL/GenBank/DDBJ databases">
        <authorList>
            <consortium name="Pathogen Informatics"/>
            <person name="Doyle S."/>
        </authorList>
    </citation>
    <scope>NUCLEOTIDE SEQUENCE [LARGE SCALE GENOMIC DNA]</scope>
    <source>
        <strain evidence="3 4">NCTC11938</strain>
    </source>
</reference>
<dbReference type="AlphaFoldDB" id="A0A379GHG1"/>
<evidence type="ECO:0000259" key="2">
    <source>
        <dbReference type="Pfam" id="PF00266"/>
    </source>
</evidence>
<proteinExistence type="predicted"/>
<evidence type="ECO:0000313" key="3">
    <source>
        <dbReference type="EMBL" id="SUC40478.1"/>
    </source>
</evidence>
<dbReference type="Gene3D" id="3.90.1150.10">
    <property type="entry name" value="Aspartate Aminotransferase, domain 1"/>
    <property type="match status" value="1"/>
</dbReference>
<dbReference type="PANTHER" id="PTHR43586">
    <property type="entry name" value="CYSTEINE DESULFURASE"/>
    <property type="match status" value="1"/>
</dbReference>
<dbReference type="EMBL" id="UGTS01000006">
    <property type="protein sequence ID" value="SUC40478.1"/>
    <property type="molecule type" value="Genomic_DNA"/>
</dbReference>
<dbReference type="GO" id="GO:0031071">
    <property type="term" value="F:cysteine desulfurase activity"/>
    <property type="evidence" value="ECO:0007669"/>
    <property type="project" value="UniProtKB-EC"/>
</dbReference>
<dbReference type="GO" id="GO:0016829">
    <property type="term" value="F:lyase activity"/>
    <property type="evidence" value="ECO:0007669"/>
    <property type="project" value="UniProtKB-KW"/>
</dbReference>
<name>A0A379GHG1_PROMI</name>
<accession>A0A379GHG1</accession>
<keyword evidence="1" id="KW-0663">Pyridoxal phosphate</keyword>
<dbReference type="EC" id="2.8.1.7" evidence="3"/>
<evidence type="ECO:0000256" key="1">
    <source>
        <dbReference type="ARBA" id="ARBA00022898"/>
    </source>
</evidence>
<protein>
    <submittedName>
        <fullName evidence="3">Bifunctional cysteine desulfurase/selenocysteine lyase</fullName>
        <ecNumber evidence="3">2.8.1.7</ecNumber>
    </submittedName>
</protein>
<organism evidence="3 4">
    <name type="scientific">Proteus mirabilis</name>
    <dbReference type="NCBI Taxonomy" id="584"/>
    <lineage>
        <taxon>Bacteria</taxon>
        <taxon>Pseudomonadati</taxon>
        <taxon>Pseudomonadota</taxon>
        <taxon>Gammaproteobacteria</taxon>
        <taxon>Enterobacterales</taxon>
        <taxon>Morganellaceae</taxon>
        <taxon>Proteus</taxon>
    </lineage>
</organism>
<keyword evidence="3" id="KW-0808">Transferase</keyword>
<feature type="domain" description="Aminotransferase class V" evidence="2">
    <location>
        <begin position="2"/>
        <end position="98"/>
    </location>
</feature>
<dbReference type="InterPro" id="IPR015422">
    <property type="entry name" value="PyrdxlP-dep_Trfase_small"/>
</dbReference>